<dbReference type="OrthoDB" id="5425539at2759"/>
<accession>A0A381L9G8</accession>
<reference evidence="1" key="1">
    <citation type="submission" date="2018-07" db="EMBL/GenBank/DDBJ databases">
        <authorList>
            <person name="Quirk P.G."/>
            <person name="Krulwich T.A."/>
        </authorList>
    </citation>
    <scope>NUCLEOTIDE SEQUENCE</scope>
    <source>
        <strain evidence="1">96224</strain>
    </source>
</reference>
<dbReference type="AlphaFoldDB" id="A0A381L9G8"/>
<dbReference type="EMBL" id="UIGY01000084">
    <property type="protein sequence ID" value="SUZ10558.1"/>
    <property type="molecule type" value="Genomic_DNA"/>
</dbReference>
<gene>
    <name evidence="1" type="ORF">BGT96224V2_LOCUS3739</name>
</gene>
<protein>
    <submittedName>
        <fullName evidence="1">BgtE-5715</fullName>
    </submittedName>
</protein>
<evidence type="ECO:0000313" key="1">
    <source>
        <dbReference type="EMBL" id="SUZ10558.1"/>
    </source>
</evidence>
<sequence length="317" mass="36590">MKNLRYIFIIQSLRLGAVFLILSISAHASVMQRRMSQPAEPGYHCNNQIYLFSDIETVRQKACKAFTYPRKESRRPLVNTYSDNVENWIFEWSIPACLAKYSKGVNRATPDKITFNNSCELTGVLSYDSASSKYNLCAKVPEVSTSASSRMNQDPVKSFIQCGSLSLEIIEIQRHASAQSTRFMEGFVEVENSSFEVDGPWRRNVLGKIVSVHNRREFARLIQIEIRLMFLKVHNIYYEVMINNQNEVRGMVVTHYIRSVGPAAAKCNDNKHDLLHMKKHRENRCIRLVCIFNTKFELFPNRLALIPSISRKRKTLK</sequence>
<proteinExistence type="predicted"/>
<name>A0A381L9G8_BLUGR</name>
<organism evidence="1">
    <name type="scientific">Blumeria graminis f. sp. tritici 96224</name>
    <dbReference type="NCBI Taxonomy" id="1268274"/>
    <lineage>
        <taxon>Eukaryota</taxon>
        <taxon>Fungi</taxon>
        <taxon>Dikarya</taxon>
        <taxon>Ascomycota</taxon>
        <taxon>Pezizomycotina</taxon>
        <taxon>Leotiomycetes</taxon>
        <taxon>Erysiphales</taxon>
        <taxon>Erysiphaceae</taxon>
        <taxon>Blumeria</taxon>
    </lineage>
</organism>